<evidence type="ECO:0000313" key="3">
    <source>
        <dbReference type="Proteomes" id="UP000604083"/>
    </source>
</evidence>
<protein>
    <submittedName>
        <fullName evidence="2">Uncharacterized protein</fullName>
    </submittedName>
</protein>
<feature type="compositionally biased region" description="Low complexity" evidence="1">
    <location>
        <begin position="120"/>
        <end position="144"/>
    </location>
</feature>
<dbReference type="EMBL" id="JAENIO010000023">
    <property type="protein sequence ID" value="MBK1834395.1"/>
    <property type="molecule type" value="Genomic_DNA"/>
</dbReference>
<keyword evidence="3" id="KW-1185">Reference proteome</keyword>
<dbReference type="Proteomes" id="UP000604083">
    <property type="component" value="Unassembled WGS sequence"/>
</dbReference>
<accession>A0A934VMW6</accession>
<sequence>MHENNPPKRKSRSLAERIEDVHSAWTELAAEESFHGISLADLEAAMALLGEADAAIKALDTRRRAAVNDRKATEATLRDLLVEVVDGVKGAPNHGQNGRLYRAMGYVPRRERASGLIRPGSASQASESEAPGAAGASGNAEAAA</sequence>
<organism evidence="2 3">
    <name type="scientific">Roseibacillus ishigakijimensis</name>
    <dbReference type="NCBI Taxonomy" id="454146"/>
    <lineage>
        <taxon>Bacteria</taxon>
        <taxon>Pseudomonadati</taxon>
        <taxon>Verrucomicrobiota</taxon>
        <taxon>Verrucomicrobiia</taxon>
        <taxon>Verrucomicrobiales</taxon>
        <taxon>Verrucomicrobiaceae</taxon>
        <taxon>Roseibacillus</taxon>
    </lineage>
</organism>
<comment type="caution">
    <text evidence="2">The sequence shown here is derived from an EMBL/GenBank/DDBJ whole genome shotgun (WGS) entry which is preliminary data.</text>
</comment>
<gene>
    <name evidence="2" type="ORF">JIN78_10020</name>
</gene>
<reference evidence="2" key="1">
    <citation type="submission" date="2021-01" db="EMBL/GenBank/DDBJ databases">
        <title>Modified the classification status of verrucomicrobia.</title>
        <authorList>
            <person name="Feng X."/>
        </authorList>
    </citation>
    <scope>NUCLEOTIDE SEQUENCE</scope>
    <source>
        <strain evidence="2">KCTC 12986</strain>
    </source>
</reference>
<evidence type="ECO:0000256" key="1">
    <source>
        <dbReference type="SAM" id="MobiDB-lite"/>
    </source>
</evidence>
<name>A0A934VMW6_9BACT</name>
<feature type="region of interest" description="Disordered" evidence="1">
    <location>
        <begin position="114"/>
        <end position="144"/>
    </location>
</feature>
<dbReference type="RefSeq" id="WP_200391831.1">
    <property type="nucleotide sequence ID" value="NZ_JAENIO010000023.1"/>
</dbReference>
<proteinExistence type="predicted"/>
<dbReference type="AlphaFoldDB" id="A0A934VMW6"/>
<evidence type="ECO:0000313" key="2">
    <source>
        <dbReference type="EMBL" id="MBK1834395.1"/>
    </source>
</evidence>